<dbReference type="PANTHER" id="PTHR13966">
    <property type="entry name" value="ENDONUCLEASE RELATED"/>
    <property type="match status" value="1"/>
</dbReference>
<evidence type="ECO:0000313" key="9">
    <source>
        <dbReference type="EMBL" id="CAG6559792.1"/>
    </source>
</evidence>
<dbReference type="EMBL" id="HBUE01262525">
    <property type="protein sequence ID" value="CAG6559793.1"/>
    <property type="molecule type" value="Transcribed_RNA"/>
</dbReference>
<dbReference type="EMBL" id="HBUE01157408">
    <property type="protein sequence ID" value="CAG6508437.1"/>
    <property type="molecule type" value="Transcribed_RNA"/>
</dbReference>
<dbReference type="GO" id="GO:0003676">
    <property type="term" value="F:nucleic acid binding"/>
    <property type="evidence" value="ECO:0007669"/>
    <property type="project" value="InterPro"/>
</dbReference>
<dbReference type="EMBL" id="HBUE01157407">
    <property type="protein sequence ID" value="CAG6508436.1"/>
    <property type="molecule type" value="Transcribed_RNA"/>
</dbReference>
<dbReference type="EMBL" id="HBUE01262526">
    <property type="protein sequence ID" value="CAG6559794.1"/>
    <property type="molecule type" value="Transcribed_RNA"/>
</dbReference>
<dbReference type="InterPro" id="IPR020821">
    <property type="entry name" value="ENPP1-3/EXOG-like_nuc-like"/>
</dbReference>
<dbReference type="SUPFAM" id="SSF54060">
    <property type="entry name" value="His-Me finger endonucleases"/>
    <property type="match status" value="1"/>
</dbReference>
<keyword evidence="5" id="KW-0479">Metal-binding</keyword>
<dbReference type="AlphaFoldDB" id="A0A8D8NC23"/>
<dbReference type="EMBL" id="HBUE01157410">
    <property type="protein sequence ID" value="CAG6508439.1"/>
    <property type="molecule type" value="Transcribed_RNA"/>
</dbReference>
<feature type="binding site" evidence="5">
    <location>
        <position position="245"/>
    </location>
    <ligand>
        <name>Mg(2+)</name>
        <dbReference type="ChEBI" id="CHEBI:18420"/>
        <note>catalytic</note>
    </ligand>
</feature>
<dbReference type="EMBL" id="HBUE01262524">
    <property type="protein sequence ID" value="CAG6559792.1"/>
    <property type="molecule type" value="Transcribed_RNA"/>
</dbReference>
<evidence type="ECO:0000256" key="1">
    <source>
        <dbReference type="ARBA" id="ARBA00010052"/>
    </source>
</evidence>
<feature type="region of interest" description="Disordered" evidence="6">
    <location>
        <begin position="39"/>
        <end position="60"/>
    </location>
</feature>
<keyword evidence="2" id="KW-0540">Nuclease</keyword>
<evidence type="ECO:0000256" key="6">
    <source>
        <dbReference type="SAM" id="MobiDB-lite"/>
    </source>
</evidence>
<dbReference type="GO" id="GO:0006309">
    <property type="term" value="P:apoptotic DNA fragmentation"/>
    <property type="evidence" value="ECO:0007669"/>
    <property type="project" value="TreeGrafter"/>
</dbReference>
<feature type="domain" description="DNA/RNA non-specific endonuclease/pyrophosphatase/phosphodiesterase" evidence="8">
    <location>
        <begin position="151"/>
        <end position="361"/>
    </location>
</feature>
<dbReference type="EMBL" id="HBUE01044357">
    <property type="protein sequence ID" value="CAG6461957.1"/>
    <property type="molecule type" value="Transcribed_RNA"/>
</dbReference>
<dbReference type="EMBL" id="HBUE01157409">
    <property type="protein sequence ID" value="CAG6508438.1"/>
    <property type="molecule type" value="Transcribed_RNA"/>
</dbReference>
<dbReference type="InterPro" id="IPR044929">
    <property type="entry name" value="DNA/RNA_non-sp_Endonuclease_sf"/>
</dbReference>
<dbReference type="GO" id="GO:0046872">
    <property type="term" value="F:metal ion binding"/>
    <property type="evidence" value="ECO:0007669"/>
    <property type="project" value="UniProtKB-KW"/>
</dbReference>
<dbReference type="GO" id="GO:0004521">
    <property type="term" value="F:RNA endonuclease activity"/>
    <property type="evidence" value="ECO:0007669"/>
    <property type="project" value="TreeGrafter"/>
</dbReference>
<dbReference type="InterPro" id="IPR040255">
    <property type="entry name" value="Non-specific_endonuclease"/>
</dbReference>
<dbReference type="GO" id="GO:0000014">
    <property type="term" value="F:single-stranded DNA endodeoxyribonuclease activity"/>
    <property type="evidence" value="ECO:0007669"/>
    <property type="project" value="TreeGrafter"/>
</dbReference>
<sequence length="418" mass="48072">MDQEMNDFMRLLEAELAASEQVQDRATEMDTLIQVVEAELGADPQSQQEEPKPSTSKDPELNMLIQTWETELQSTSETKIKKDDFDEYIQSIERYLEIDEIITNELALVDEAELNALYPLAIASPIRPRSGHYLEPKMLQLRTPEFYKMLWEEDFVTSYDPRFKISMWGFEWLTKGDNSNAVRVDKFITDDELHPFFQSLAKDYSKKGKDMGHMVPAGDMKKSQKAMAGSFKMSNMCPQVGLYFNRGIWSYLEKRVRKHRDSLEYSNVYCLTGGLILPVVGDDGIRRIQVECIGENDVVVPNFFYKFVLLQRLDGRYELETFKLPNAPIDAKVNPLEDFYVVPELLEREAGHLVFSKVDRDQMVRINDEATPYIGRSAAVSKNILAVTRAQAAKASKIQLKIQPPKPRKIKCKQTQLN</sequence>
<accession>A0A8D8NC23</accession>
<dbReference type="InterPro" id="IPR044925">
    <property type="entry name" value="His-Me_finger_sf"/>
</dbReference>
<protein>
    <submittedName>
        <fullName evidence="9">Nuclease C1</fullName>
    </submittedName>
</protein>
<dbReference type="EMBL" id="HBUE01262527">
    <property type="protein sequence ID" value="CAG6559795.1"/>
    <property type="molecule type" value="Transcribed_RNA"/>
</dbReference>
<organism evidence="9">
    <name type="scientific">Culex pipiens</name>
    <name type="common">House mosquito</name>
    <dbReference type="NCBI Taxonomy" id="7175"/>
    <lineage>
        <taxon>Eukaryota</taxon>
        <taxon>Metazoa</taxon>
        <taxon>Ecdysozoa</taxon>
        <taxon>Arthropoda</taxon>
        <taxon>Hexapoda</taxon>
        <taxon>Insecta</taxon>
        <taxon>Pterygota</taxon>
        <taxon>Neoptera</taxon>
        <taxon>Endopterygota</taxon>
        <taxon>Diptera</taxon>
        <taxon>Nematocera</taxon>
        <taxon>Culicoidea</taxon>
        <taxon>Culicidae</taxon>
        <taxon>Culicinae</taxon>
        <taxon>Culicini</taxon>
        <taxon>Culex</taxon>
        <taxon>Culex</taxon>
    </lineage>
</organism>
<name>A0A8D8NC23_CULPI</name>
<evidence type="ECO:0000256" key="3">
    <source>
        <dbReference type="ARBA" id="ARBA00022759"/>
    </source>
</evidence>
<keyword evidence="3" id="KW-0255">Endonuclease</keyword>
<dbReference type="GO" id="GO:0005743">
    <property type="term" value="C:mitochondrial inner membrane"/>
    <property type="evidence" value="ECO:0007669"/>
    <property type="project" value="TreeGrafter"/>
</dbReference>
<feature type="compositionally biased region" description="Basic and acidic residues" evidence="6">
    <location>
        <begin position="49"/>
        <end position="60"/>
    </location>
</feature>
<evidence type="ECO:0000256" key="5">
    <source>
        <dbReference type="PIRSR" id="PIRSR640255-2"/>
    </source>
</evidence>
<dbReference type="CDD" id="cd00091">
    <property type="entry name" value="NUC"/>
    <property type="match status" value="1"/>
</dbReference>
<dbReference type="Pfam" id="PF01223">
    <property type="entry name" value="Endonuclease_NS"/>
    <property type="match status" value="1"/>
</dbReference>
<dbReference type="PANTHER" id="PTHR13966:SF5">
    <property type="entry name" value="ENDONUCLEASE G, MITOCHONDRIAL"/>
    <property type="match status" value="1"/>
</dbReference>
<evidence type="ECO:0000259" key="8">
    <source>
        <dbReference type="SMART" id="SM00892"/>
    </source>
</evidence>
<feature type="active site" description="Proton acceptor" evidence="4">
    <location>
        <position position="213"/>
    </location>
</feature>
<keyword evidence="3" id="KW-0378">Hydrolase</keyword>
<dbReference type="InterPro" id="IPR001604">
    <property type="entry name" value="Endo_G_ENPP1-like_dom"/>
</dbReference>
<dbReference type="GO" id="GO:0005634">
    <property type="term" value="C:nucleus"/>
    <property type="evidence" value="ECO:0007669"/>
    <property type="project" value="TreeGrafter"/>
</dbReference>
<comment type="similarity">
    <text evidence="1">Belongs to the DNA/RNA non-specific endonuclease family.</text>
</comment>
<dbReference type="Gene3D" id="3.40.570.10">
    <property type="entry name" value="Extracellular Endonuclease, subunit A"/>
    <property type="match status" value="1"/>
</dbReference>
<dbReference type="SMART" id="SM00477">
    <property type="entry name" value="NUC"/>
    <property type="match status" value="1"/>
</dbReference>
<evidence type="ECO:0000259" key="7">
    <source>
        <dbReference type="SMART" id="SM00477"/>
    </source>
</evidence>
<evidence type="ECO:0000256" key="2">
    <source>
        <dbReference type="ARBA" id="ARBA00022722"/>
    </source>
</evidence>
<proteinExistence type="inferred from homology"/>
<reference evidence="9" key="1">
    <citation type="submission" date="2021-05" db="EMBL/GenBank/DDBJ databases">
        <authorList>
            <person name="Alioto T."/>
            <person name="Alioto T."/>
            <person name="Gomez Garrido J."/>
        </authorList>
    </citation>
    <scope>NUCLEOTIDE SEQUENCE</scope>
</reference>
<feature type="domain" description="ENPP1-3/EXOG-like endonuclease/phosphodiesterase" evidence="7">
    <location>
        <begin position="152"/>
        <end position="361"/>
    </location>
</feature>
<evidence type="ECO:0000256" key="4">
    <source>
        <dbReference type="PIRSR" id="PIRSR640255-1"/>
    </source>
</evidence>
<dbReference type="SMART" id="SM00892">
    <property type="entry name" value="Endonuclease_NS"/>
    <property type="match status" value="1"/>
</dbReference>